<feature type="compositionally biased region" description="Basic and acidic residues" evidence="1">
    <location>
        <begin position="1"/>
        <end position="14"/>
    </location>
</feature>
<evidence type="ECO:0000313" key="3">
    <source>
        <dbReference type="Proteomes" id="UP000053105"/>
    </source>
</evidence>
<feature type="region of interest" description="Disordered" evidence="1">
    <location>
        <begin position="1"/>
        <end position="64"/>
    </location>
</feature>
<sequence length="163" mass="18776">MENRVHTIEPEAGRTESTLAPMTDDEHDDGRRPMRRQATGDRRRAMHTPRRTAERNDERTDERINQLSYPVTECAAKKAHLLERWLAEGSRGDCTQGSAEKGVKRRDGEGMEDGRSARERGSCDADRRGEGRRGLGADTENGGRERERERDWICKSRTERRRK</sequence>
<evidence type="ECO:0000256" key="1">
    <source>
        <dbReference type="SAM" id="MobiDB-lite"/>
    </source>
</evidence>
<feature type="compositionally biased region" description="Basic and acidic residues" evidence="1">
    <location>
        <begin position="101"/>
        <end position="157"/>
    </location>
</feature>
<reference evidence="2 3" key="1">
    <citation type="submission" date="2015-07" db="EMBL/GenBank/DDBJ databases">
        <title>The genome of Melipona quadrifasciata.</title>
        <authorList>
            <person name="Pan H."/>
            <person name="Kapheim K."/>
        </authorList>
    </citation>
    <scope>NUCLEOTIDE SEQUENCE [LARGE SCALE GENOMIC DNA]</scope>
    <source>
        <strain evidence="2">0111107301</strain>
        <tissue evidence="2">Whole body</tissue>
    </source>
</reference>
<organism evidence="2 3">
    <name type="scientific">Melipona quadrifasciata</name>
    <dbReference type="NCBI Taxonomy" id="166423"/>
    <lineage>
        <taxon>Eukaryota</taxon>
        <taxon>Metazoa</taxon>
        <taxon>Ecdysozoa</taxon>
        <taxon>Arthropoda</taxon>
        <taxon>Hexapoda</taxon>
        <taxon>Insecta</taxon>
        <taxon>Pterygota</taxon>
        <taxon>Neoptera</taxon>
        <taxon>Endopterygota</taxon>
        <taxon>Hymenoptera</taxon>
        <taxon>Apocrita</taxon>
        <taxon>Aculeata</taxon>
        <taxon>Apoidea</taxon>
        <taxon>Anthophila</taxon>
        <taxon>Apidae</taxon>
        <taxon>Melipona</taxon>
    </lineage>
</organism>
<evidence type="ECO:0000313" key="2">
    <source>
        <dbReference type="EMBL" id="KOX70926.1"/>
    </source>
</evidence>
<dbReference type="AlphaFoldDB" id="A0A0M8ZVL8"/>
<feature type="region of interest" description="Disordered" evidence="1">
    <location>
        <begin position="88"/>
        <end position="163"/>
    </location>
</feature>
<feature type="compositionally biased region" description="Basic and acidic residues" evidence="1">
    <location>
        <begin position="28"/>
        <end position="43"/>
    </location>
</feature>
<protein>
    <submittedName>
        <fullName evidence="2">Uncharacterized protein</fullName>
    </submittedName>
</protein>
<feature type="compositionally biased region" description="Basic and acidic residues" evidence="1">
    <location>
        <begin position="51"/>
        <end position="64"/>
    </location>
</feature>
<dbReference type="Proteomes" id="UP000053105">
    <property type="component" value="Unassembled WGS sequence"/>
</dbReference>
<gene>
    <name evidence="2" type="ORF">WN51_03355</name>
</gene>
<keyword evidence="3" id="KW-1185">Reference proteome</keyword>
<name>A0A0M8ZVL8_9HYME</name>
<dbReference type="EMBL" id="KQ435850">
    <property type="protein sequence ID" value="KOX70926.1"/>
    <property type="molecule type" value="Genomic_DNA"/>
</dbReference>
<proteinExistence type="predicted"/>
<accession>A0A0M8ZVL8</accession>